<dbReference type="Proteomes" id="UP000735302">
    <property type="component" value="Unassembled WGS sequence"/>
</dbReference>
<evidence type="ECO:0000256" key="6">
    <source>
        <dbReference type="ARBA" id="ARBA00022918"/>
    </source>
</evidence>
<dbReference type="InterPro" id="IPR041373">
    <property type="entry name" value="RT_RNaseH"/>
</dbReference>
<name>A0AAV4BDC1_9GAST</name>
<proteinExistence type="predicted"/>
<keyword evidence="4" id="KW-0255">Endonuclease</keyword>
<keyword evidence="10" id="KW-1185">Reference proteome</keyword>
<feature type="compositionally biased region" description="Polar residues" evidence="7">
    <location>
        <begin position="292"/>
        <end position="311"/>
    </location>
</feature>
<keyword evidence="2" id="KW-0548">Nucleotidyltransferase</keyword>
<keyword evidence="6" id="KW-0695">RNA-directed DNA polymerase</keyword>
<evidence type="ECO:0000256" key="5">
    <source>
        <dbReference type="ARBA" id="ARBA00022801"/>
    </source>
</evidence>
<dbReference type="CDD" id="cd09274">
    <property type="entry name" value="RNase_HI_RT_Ty3"/>
    <property type="match status" value="1"/>
</dbReference>
<evidence type="ECO:0000256" key="2">
    <source>
        <dbReference type="ARBA" id="ARBA00022695"/>
    </source>
</evidence>
<evidence type="ECO:0000256" key="1">
    <source>
        <dbReference type="ARBA" id="ARBA00022679"/>
    </source>
</evidence>
<feature type="compositionally biased region" description="Polar residues" evidence="7">
    <location>
        <begin position="251"/>
        <end position="264"/>
    </location>
</feature>
<accession>A0AAV4BDC1</accession>
<dbReference type="AlphaFoldDB" id="A0AAV4BDC1"/>
<dbReference type="GO" id="GO:0003964">
    <property type="term" value="F:RNA-directed DNA polymerase activity"/>
    <property type="evidence" value="ECO:0007669"/>
    <property type="project" value="UniProtKB-KW"/>
</dbReference>
<dbReference type="EMBL" id="BLXT01004660">
    <property type="protein sequence ID" value="GFO16349.1"/>
    <property type="molecule type" value="Genomic_DNA"/>
</dbReference>
<organism evidence="9 10">
    <name type="scientific">Plakobranchus ocellatus</name>
    <dbReference type="NCBI Taxonomy" id="259542"/>
    <lineage>
        <taxon>Eukaryota</taxon>
        <taxon>Metazoa</taxon>
        <taxon>Spiralia</taxon>
        <taxon>Lophotrochozoa</taxon>
        <taxon>Mollusca</taxon>
        <taxon>Gastropoda</taxon>
        <taxon>Heterobranchia</taxon>
        <taxon>Euthyneura</taxon>
        <taxon>Panpulmonata</taxon>
        <taxon>Sacoglossa</taxon>
        <taxon>Placobranchoidea</taxon>
        <taxon>Plakobranchidae</taxon>
        <taxon>Plakobranchus</taxon>
    </lineage>
</organism>
<evidence type="ECO:0000313" key="10">
    <source>
        <dbReference type="Proteomes" id="UP000735302"/>
    </source>
</evidence>
<evidence type="ECO:0000313" key="9">
    <source>
        <dbReference type="EMBL" id="GFO16349.1"/>
    </source>
</evidence>
<dbReference type="Pfam" id="PF17917">
    <property type="entry name" value="RT_RNaseH"/>
    <property type="match status" value="1"/>
</dbReference>
<dbReference type="PANTHER" id="PTHR46888">
    <property type="entry name" value="ZINC KNUCKLE DOMAINCONTAINING PROTEIN-RELATED"/>
    <property type="match status" value="1"/>
</dbReference>
<dbReference type="GO" id="GO:0004519">
    <property type="term" value="F:endonuclease activity"/>
    <property type="evidence" value="ECO:0007669"/>
    <property type="project" value="UniProtKB-KW"/>
</dbReference>
<keyword evidence="3" id="KW-0540">Nuclease</keyword>
<evidence type="ECO:0000256" key="7">
    <source>
        <dbReference type="SAM" id="MobiDB-lite"/>
    </source>
</evidence>
<evidence type="ECO:0000259" key="8">
    <source>
        <dbReference type="Pfam" id="PF17917"/>
    </source>
</evidence>
<evidence type="ECO:0000256" key="3">
    <source>
        <dbReference type="ARBA" id="ARBA00022722"/>
    </source>
</evidence>
<reference evidence="9 10" key="1">
    <citation type="journal article" date="2021" name="Elife">
        <title>Chloroplast acquisition without the gene transfer in kleptoplastic sea slugs, Plakobranchus ocellatus.</title>
        <authorList>
            <person name="Maeda T."/>
            <person name="Takahashi S."/>
            <person name="Yoshida T."/>
            <person name="Shimamura S."/>
            <person name="Takaki Y."/>
            <person name="Nagai Y."/>
            <person name="Toyoda A."/>
            <person name="Suzuki Y."/>
            <person name="Arimoto A."/>
            <person name="Ishii H."/>
            <person name="Satoh N."/>
            <person name="Nishiyama T."/>
            <person name="Hasebe M."/>
            <person name="Maruyama T."/>
            <person name="Minagawa J."/>
            <person name="Obokata J."/>
            <person name="Shigenobu S."/>
        </authorList>
    </citation>
    <scope>NUCLEOTIDE SEQUENCE [LARGE SCALE GENOMIC DNA]</scope>
</reference>
<evidence type="ECO:0000256" key="4">
    <source>
        <dbReference type="ARBA" id="ARBA00022759"/>
    </source>
</evidence>
<keyword evidence="1" id="KW-0808">Transferase</keyword>
<dbReference type="SUPFAM" id="SSF56672">
    <property type="entry name" value="DNA/RNA polymerases"/>
    <property type="match status" value="1"/>
</dbReference>
<sequence length="442" mass="49662">MHNYSSRKLELLALKWAVTEKFRSYLLGSKFSIFTGNNPLCHLRTAKLGATEQRWQGELAAFDFNIVYRAGTHNTNADTLCRYPVDLVVDEIEDFLNHHKGLSEIHGSTPEDISDYQSVKKTLLRRFGCDKNEFKSKFFSSKALQDEDFATYINRVARYFNRWLEVAQVPDFDSLSFLILSEIALQPCDAEFVAYIKDHSPTSLSDLKTQATSYLDARPSKSFIKDSASSFAGESVRPTARSDSRRPSIHSYRSQTHTRVNTPSLGRHMSHTSSGHRPPTHGVHSFDKSNRPFLTSKDNPRSASHQKNSKGAGSVKPPSDGACYYCGKKGIIFVIADVDRQTCRAKPMLFAHSNTIVASQMLNSIEMVGYILSQLLYLGVSAACFVTRAVTQLVCDDRLFLCLALQADALKLTPFAVRTELLTRLSLIFRPLTFLAALKRVY</sequence>
<dbReference type="InterPro" id="IPR043502">
    <property type="entry name" value="DNA/RNA_pol_sf"/>
</dbReference>
<keyword evidence="5" id="KW-0378">Hydrolase</keyword>
<dbReference type="GO" id="GO:0016787">
    <property type="term" value="F:hydrolase activity"/>
    <property type="evidence" value="ECO:0007669"/>
    <property type="project" value="UniProtKB-KW"/>
</dbReference>
<feature type="region of interest" description="Disordered" evidence="7">
    <location>
        <begin position="234"/>
        <end position="317"/>
    </location>
</feature>
<dbReference type="PANTHER" id="PTHR46888:SF1">
    <property type="entry name" value="RIBONUCLEASE H"/>
    <property type="match status" value="1"/>
</dbReference>
<feature type="domain" description="Reverse transcriptase RNase H-like" evidence="8">
    <location>
        <begin position="2"/>
        <end position="62"/>
    </location>
</feature>
<gene>
    <name evidence="9" type="ORF">PoB_004285400</name>
</gene>
<comment type="caution">
    <text evidence="9">The sequence shown here is derived from an EMBL/GenBank/DDBJ whole genome shotgun (WGS) entry which is preliminary data.</text>
</comment>
<protein>
    <submittedName>
        <fullName evidence="9">Ty3/gypsy family of RNAse hi in long-term repeat domain-containing protein</fullName>
    </submittedName>
</protein>